<dbReference type="EMBL" id="SZUA01000003">
    <property type="protein sequence ID" value="TKR29557.1"/>
    <property type="molecule type" value="Genomic_DNA"/>
</dbReference>
<dbReference type="InterPro" id="IPR032577">
    <property type="entry name" value="DUF4920"/>
</dbReference>
<dbReference type="AlphaFoldDB" id="A0A4U5JP01"/>
<reference evidence="1 2" key="1">
    <citation type="submission" date="2019-04" db="EMBL/GenBank/DDBJ databases">
        <title>Reference strain of H23.</title>
        <authorList>
            <person name="Luo X."/>
        </authorList>
    </citation>
    <scope>NUCLEOTIDE SEQUENCE [LARGE SCALE GENOMIC DNA]</scope>
    <source>
        <strain evidence="1 2">H23</strain>
    </source>
</reference>
<evidence type="ECO:0000313" key="1">
    <source>
        <dbReference type="EMBL" id="TKR29557.1"/>
    </source>
</evidence>
<dbReference type="Pfam" id="PF16267">
    <property type="entry name" value="DUF4920"/>
    <property type="match status" value="1"/>
</dbReference>
<name>A0A4U5JP01_9GAMM</name>
<gene>
    <name evidence="1" type="ORF">FCE95_15605</name>
</gene>
<organism evidence="1 2">
    <name type="scientific">Luteimonas gilva</name>
    <dbReference type="NCBI Taxonomy" id="2572684"/>
    <lineage>
        <taxon>Bacteria</taxon>
        <taxon>Pseudomonadati</taxon>
        <taxon>Pseudomonadota</taxon>
        <taxon>Gammaproteobacteria</taxon>
        <taxon>Lysobacterales</taxon>
        <taxon>Lysobacteraceae</taxon>
        <taxon>Luteimonas</taxon>
    </lineage>
</organism>
<accession>A0A4U5JP01</accession>
<dbReference type="OrthoDB" id="129527at2"/>
<proteinExistence type="predicted"/>
<keyword evidence="2" id="KW-1185">Reference proteome</keyword>
<protein>
    <submittedName>
        <fullName evidence="1">DUF4920 domain-containing protein</fullName>
    </submittedName>
</protein>
<dbReference type="Proteomes" id="UP000308707">
    <property type="component" value="Unassembled WGS sequence"/>
</dbReference>
<evidence type="ECO:0000313" key="2">
    <source>
        <dbReference type="Proteomes" id="UP000308707"/>
    </source>
</evidence>
<comment type="caution">
    <text evidence="1">The sequence shown here is derived from an EMBL/GenBank/DDBJ whole genome shotgun (WGS) entry which is preliminary data.</text>
</comment>
<sequence length="161" mass="17652">MVQRRRPEYDPRTVTDEANAMRMLTFMLLSMAAASAAAGETKFYGQAIPAGQAVTISAAVASHEKYAGKPQRYSGRIAEVCQKEGCWMVLEDDGRSARVMMRDHKFAVPKDAAGKAEVYGVLSRKQLSPEQVKHMQEESKNGLPVSDVEYRIVADGVEIAG</sequence>